<feature type="compositionally biased region" description="Acidic residues" evidence="1">
    <location>
        <begin position="210"/>
        <end position="226"/>
    </location>
</feature>
<keyword evidence="4" id="KW-1185">Reference proteome</keyword>
<dbReference type="Proteomes" id="UP000799444">
    <property type="component" value="Unassembled WGS sequence"/>
</dbReference>
<comment type="caution">
    <text evidence="3">The sequence shown here is derived from an EMBL/GenBank/DDBJ whole genome shotgun (WGS) entry which is preliminary data.</text>
</comment>
<reference evidence="3" key="1">
    <citation type="journal article" date="2020" name="Stud. Mycol.">
        <title>101 Dothideomycetes genomes: a test case for predicting lifestyles and emergence of pathogens.</title>
        <authorList>
            <person name="Haridas S."/>
            <person name="Albert R."/>
            <person name="Binder M."/>
            <person name="Bloem J."/>
            <person name="Labutti K."/>
            <person name="Salamov A."/>
            <person name="Andreopoulos B."/>
            <person name="Baker S."/>
            <person name="Barry K."/>
            <person name="Bills G."/>
            <person name="Bluhm B."/>
            <person name="Cannon C."/>
            <person name="Castanera R."/>
            <person name="Culley D."/>
            <person name="Daum C."/>
            <person name="Ezra D."/>
            <person name="Gonzalez J."/>
            <person name="Henrissat B."/>
            <person name="Kuo A."/>
            <person name="Liang C."/>
            <person name="Lipzen A."/>
            <person name="Lutzoni F."/>
            <person name="Magnuson J."/>
            <person name="Mondo S."/>
            <person name="Nolan M."/>
            <person name="Ohm R."/>
            <person name="Pangilinan J."/>
            <person name="Park H.-J."/>
            <person name="Ramirez L."/>
            <person name="Alfaro M."/>
            <person name="Sun H."/>
            <person name="Tritt A."/>
            <person name="Yoshinaga Y."/>
            <person name="Zwiers L.-H."/>
            <person name="Turgeon B."/>
            <person name="Goodwin S."/>
            <person name="Spatafora J."/>
            <person name="Crous P."/>
            <person name="Grigoriev I."/>
        </authorList>
    </citation>
    <scope>NUCLEOTIDE SEQUENCE</scope>
    <source>
        <strain evidence="3">CBS 125425</strain>
    </source>
</reference>
<feature type="region of interest" description="Disordered" evidence="1">
    <location>
        <begin position="208"/>
        <end position="288"/>
    </location>
</feature>
<keyword evidence="2" id="KW-1133">Transmembrane helix</keyword>
<sequence length="352" mass="37811">MADNQFVALQEPSIPAKKKLNKHRNRRKHGFATIPSSPPEIESVHTNEPSVSTPGVEALFHDTQAMDDTSHEFIPVVSKKEKKEKKERTRAARMNLNDSSSSRDEAENMDEPVGAVNEGDDALESDNDALPSDDSEDADSDGDDLSPIELIPTPAVDAILAQEAARKASVSSSVKSSVTSDLYINAEPSSLSKISVVAEILPSDAVEPLAQDDEAIETSAQDEEAVETSAQNDEAVEPVLATKGKKKNKHNNRKKRRDSGTASLGGAKVSGAHGEGEVPNPEMDAGEHAPEQTYLGSLLTKVKERCKQTAMVKLIKDSSWAEPVLVFVMGFVAFPTALYLIKKGQASGELEG</sequence>
<feature type="compositionally biased region" description="Polar residues" evidence="1">
    <location>
        <begin position="44"/>
        <end position="53"/>
    </location>
</feature>
<feature type="compositionally biased region" description="Acidic residues" evidence="1">
    <location>
        <begin position="118"/>
        <end position="146"/>
    </location>
</feature>
<feature type="region of interest" description="Disordered" evidence="1">
    <location>
        <begin position="16"/>
        <end position="150"/>
    </location>
</feature>
<protein>
    <submittedName>
        <fullName evidence="3">Uncharacterized protein</fullName>
    </submittedName>
</protein>
<evidence type="ECO:0000313" key="3">
    <source>
        <dbReference type="EMBL" id="KAF2728420.1"/>
    </source>
</evidence>
<evidence type="ECO:0000256" key="1">
    <source>
        <dbReference type="SAM" id="MobiDB-lite"/>
    </source>
</evidence>
<feature type="transmembrane region" description="Helical" evidence="2">
    <location>
        <begin position="320"/>
        <end position="341"/>
    </location>
</feature>
<organism evidence="3 4">
    <name type="scientific">Polyplosphaeria fusca</name>
    <dbReference type="NCBI Taxonomy" id="682080"/>
    <lineage>
        <taxon>Eukaryota</taxon>
        <taxon>Fungi</taxon>
        <taxon>Dikarya</taxon>
        <taxon>Ascomycota</taxon>
        <taxon>Pezizomycotina</taxon>
        <taxon>Dothideomycetes</taxon>
        <taxon>Pleosporomycetidae</taxon>
        <taxon>Pleosporales</taxon>
        <taxon>Tetraplosphaeriaceae</taxon>
        <taxon>Polyplosphaeria</taxon>
    </lineage>
</organism>
<evidence type="ECO:0000313" key="4">
    <source>
        <dbReference type="Proteomes" id="UP000799444"/>
    </source>
</evidence>
<feature type="compositionally biased region" description="Basic residues" evidence="1">
    <location>
        <begin position="16"/>
        <end position="30"/>
    </location>
</feature>
<keyword evidence="2" id="KW-0472">Membrane</keyword>
<feature type="compositionally biased region" description="Basic residues" evidence="1">
    <location>
        <begin position="243"/>
        <end position="257"/>
    </location>
</feature>
<dbReference type="EMBL" id="ML996281">
    <property type="protein sequence ID" value="KAF2728420.1"/>
    <property type="molecule type" value="Genomic_DNA"/>
</dbReference>
<name>A0A9P4QLB3_9PLEO</name>
<accession>A0A9P4QLB3</accession>
<dbReference type="AlphaFoldDB" id="A0A9P4QLB3"/>
<keyword evidence="2" id="KW-0812">Transmembrane</keyword>
<feature type="compositionally biased region" description="Basic and acidic residues" evidence="1">
    <location>
        <begin position="78"/>
        <end position="90"/>
    </location>
</feature>
<proteinExistence type="predicted"/>
<evidence type="ECO:0000256" key="2">
    <source>
        <dbReference type="SAM" id="Phobius"/>
    </source>
</evidence>
<gene>
    <name evidence="3" type="ORF">EJ04DRAFT_528658</name>
</gene>